<dbReference type="InterPro" id="IPR006912">
    <property type="entry name" value="Harbinger_derived_prot"/>
</dbReference>
<organism evidence="1">
    <name type="scientific">Fagus sylvatica</name>
    <name type="common">Beechnut</name>
    <dbReference type="NCBI Taxonomy" id="28930"/>
    <lineage>
        <taxon>Eukaryota</taxon>
        <taxon>Viridiplantae</taxon>
        <taxon>Streptophyta</taxon>
        <taxon>Embryophyta</taxon>
        <taxon>Tracheophyta</taxon>
        <taxon>Spermatophyta</taxon>
        <taxon>Magnoliopsida</taxon>
        <taxon>eudicotyledons</taxon>
        <taxon>Gunneridae</taxon>
        <taxon>Pentapetalae</taxon>
        <taxon>rosids</taxon>
        <taxon>fabids</taxon>
        <taxon>Fagales</taxon>
        <taxon>Fagaceae</taxon>
        <taxon>Fagus</taxon>
    </lineage>
</organism>
<proteinExistence type="predicted"/>
<reference evidence="1" key="1">
    <citation type="submission" date="2018-02" db="EMBL/GenBank/DDBJ databases">
        <authorList>
            <person name="Cohen D.B."/>
            <person name="Kent A.D."/>
        </authorList>
    </citation>
    <scope>NUCLEOTIDE SEQUENCE</scope>
</reference>
<sequence>MTAALRILAYGVAVDSTDEYVRIGESTAIESLKKFVKAVVNIFSEEYLRSPNSNDIARLLAVNEKRGFPGMLGSIDCMHWKWKNCSTAWKEHSSIFTELAQGRAPPVNYSINGHDYTMGYYLADGIYPQWSTFVKTISAPLEAKKKHFARVQEACRKDVECAFGILQARFSIVRGPACFWDEATLNDIMKACIILHNMIIEDERDPNGVQQDDDYEQVPESIPIPVSREPTIEVQNFIQSHIRIRNRKTHSQLQADLVEPQLSNAAAAHGGVHAKRARVSDDDDTELRLHLQQPDPDVVNAKSEPLDCQSNADDRRALWLKYSHWDNLHNNPVLGVGRGGAVRERGGISCPDHRGGAGSGISSTCAGRVRVTHDPVPIRPVAIPNYDR</sequence>
<dbReference type="EMBL" id="OIVN01002925">
    <property type="protein sequence ID" value="SPD07536.1"/>
    <property type="molecule type" value="Genomic_DNA"/>
</dbReference>
<evidence type="ECO:0008006" key="2">
    <source>
        <dbReference type="Google" id="ProtNLM"/>
    </source>
</evidence>
<protein>
    <recommendedName>
        <fullName evidence="2">DDE Tnp4 domain-containing protein</fullName>
    </recommendedName>
</protein>
<dbReference type="PANTHER" id="PTHR47150">
    <property type="entry name" value="OS12G0169200 PROTEIN"/>
    <property type="match status" value="1"/>
</dbReference>
<name>A0A2N9GZ47_FAGSY</name>
<dbReference type="PANTHER" id="PTHR47150:SF7">
    <property type="entry name" value="NUCLEASE"/>
    <property type="match status" value="1"/>
</dbReference>
<accession>A0A2N9GZ47</accession>
<evidence type="ECO:0000313" key="1">
    <source>
        <dbReference type="EMBL" id="SPD07536.1"/>
    </source>
</evidence>
<dbReference type="Pfam" id="PF04827">
    <property type="entry name" value="Plant_tran"/>
    <property type="match status" value="2"/>
</dbReference>
<gene>
    <name evidence="1" type="ORF">FSB_LOCUS35418</name>
</gene>
<dbReference type="AlphaFoldDB" id="A0A2N9GZ47"/>